<dbReference type="RefSeq" id="WP_236404822.1">
    <property type="nucleotide sequence ID" value="NZ_JAKJHZ010000011.1"/>
</dbReference>
<name>A0ABS9HGH8_9ACTN</name>
<sequence length="220" mass="22608">MNLAPAVASLLVLAGGGWAAPAHAAPPSTTTVTLTATTSAYGDTVRATAQVDAGGALVDGDIYFVLDGTSYKTNATPSGSQTFVLPTTAAVGDHSVSARFVPRLPNQSPSESAPATWVVTRARTLVQLRVTGRGARIPTAVVVGALGDFGTVPTGAVGVTVRHLGTGRVVRREKALDTTGAATARLGVLRTGRYRVRVTYAGDAQHLAAKRSSTFSVRQR</sequence>
<comment type="caution">
    <text evidence="2">The sequence shown here is derived from an EMBL/GenBank/DDBJ whole genome shotgun (WGS) entry which is preliminary data.</text>
</comment>
<feature type="chain" id="PRO_5047134989" evidence="1">
    <location>
        <begin position="25"/>
        <end position="220"/>
    </location>
</feature>
<evidence type="ECO:0000256" key="1">
    <source>
        <dbReference type="SAM" id="SignalP"/>
    </source>
</evidence>
<reference evidence="2 3" key="1">
    <citation type="submission" date="2022-01" db="EMBL/GenBank/DDBJ databases">
        <title>Nocardioides sp. nov., an actinomycete isolated from mining soil.</title>
        <authorList>
            <person name="Liu L."/>
        </authorList>
    </citation>
    <scope>NUCLEOTIDE SEQUENCE [LARGE SCALE GENOMIC DNA]</scope>
    <source>
        <strain evidence="2 3">KLBMP 9356</strain>
    </source>
</reference>
<evidence type="ECO:0000313" key="3">
    <source>
        <dbReference type="Proteomes" id="UP001201161"/>
    </source>
</evidence>
<dbReference type="InterPro" id="IPR013783">
    <property type="entry name" value="Ig-like_fold"/>
</dbReference>
<keyword evidence="3" id="KW-1185">Reference proteome</keyword>
<protein>
    <submittedName>
        <fullName evidence="2">Ig-like domain-containing protein</fullName>
    </submittedName>
</protein>
<organism evidence="2 3">
    <name type="scientific">Nocardioides potassii</name>
    <dbReference type="NCBI Taxonomy" id="2911371"/>
    <lineage>
        <taxon>Bacteria</taxon>
        <taxon>Bacillati</taxon>
        <taxon>Actinomycetota</taxon>
        <taxon>Actinomycetes</taxon>
        <taxon>Propionibacteriales</taxon>
        <taxon>Nocardioidaceae</taxon>
        <taxon>Nocardioides</taxon>
    </lineage>
</organism>
<feature type="signal peptide" evidence="1">
    <location>
        <begin position="1"/>
        <end position="24"/>
    </location>
</feature>
<dbReference type="Proteomes" id="UP001201161">
    <property type="component" value="Unassembled WGS sequence"/>
</dbReference>
<proteinExistence type="predicted"/>
<keyword evidence="1" id="KW-0732">Signal</keyword>
<accession>A0ABS9HGH8</accession>
<dbReference type="EMBL" id="JAKJHZ010000011">
    <property type="protein sequence ID" value="MCF6379659.1"/>
    <property type="molecule type" value="Genomic_DNA"/>
</dbReference>
<evidence type="ECO:0000313" key="2">
    <source>
        <dbReference type="EMBL" id="MCF6379659.1"/>
    </source>
</evidence>
<dbReference type="Gene3D" id="2.60.40.10">
    <property type="entry name" value="Immunoglobulins"/>
    <property type="match status" value="1"/>
</dbReference>
<gene>
    <name evidence="2" type="ORF">L2K70_18770</name>
</gene>